<proteinExistence type="predicted"/>
<keyword evidence="2" id="KW-1185">Reference proteome</keyword>
<organism evidence="1 2">
    <name type="scientific">Liparis tanakae</name>
    <name type="common">Tanaka's snailfish</name>
    <dbReference type="NCBI Taxonomy" id="230148"/>
    <lineage>
        <taxon>Eukaryota</taxon>
        <taxon>Metazoa</taxon>
        <taxon>Chordata</taxon>
        <taxon>Craniata</taxon>
        <taxon>Vertebrata</taxon>
        <taxon>Euteleostomi</taxon>
        <taxon>Actinopterygii</taxon>
        <taxon>Neopterygii</taxon>
        <taxon>Teleostei</taxon>
        <taxon>Neoteleostei</taxon>
        <taxon>Acanthomorphata</taxon>
        <taxon>Eupercaria</taxon>
        <taxon>Perciformes</taxon>
        <taxon>Cottioidei</taxon>
        <taxon>Cottales</taxon>
        <taxon>Liparidae</taxon>
        <taxon>Liparis</taxon>
    </lineage>
</organism>
<dbReference type="Proteomes" id="UP000314294">
    <property type="component" value="Unassembled WGS sequence"/>
</dbReference>
<accession>A0A4Z2IP54</accession>
<sequence length="155" mass="16982">MVEGQTDRPVADEQVVNVLIKIPHSTARRSFAKQNVFRYFLSKKCGSVPRARTSGCIRMNSSTALVPPFFTPTISALGSFLFPYFCATLMFLNFTSAQWLPDEAGALLCSRTSLAPRRAADSSTAARTSSDAQLSNFPRSFFPPAFLPGEHLLPS</sequence>
<name>A0A4Z2IP54_9TELE</name>
<dbReference type="AlphaFoldDB" id="A0A4Z2IP54"/>
<gene>
    <name evidence="1" type="ORF">EYF80_010159</name>
</gene>
<evidence type="ECO:0000313" key="2">
    <source>
        <dbReference type="Proteomes" id="UP000314294"/>
    </source>
</evidence>
<evidence type="ECO:0000313" key="1">
    <source>
        <dbReference type="EMBL" id="TNN79577.1"/>
    </source>
</evidence>
<dbReference type="EMBL" id="SRLO01000063">
    <property type="protein sequence ID" value="TNN79577.1"/>
    <property type="molecule type" value="Genomic_DNA"/>
</dbReference>
<protein>
    <submittedName>
        <fullName evidence="1">Uncharacterized protein</fullName>
    </submittedName>
</protein>
<comment type="caution">
    <text evidence="1">The sequence shown here is derived from an EMBL/GenBank/DDBJ whole genome shotgun (WGS) entry which is preliminary data.</text>
</comment>
<reference evidence="1 2" key="1">
    <citation type="submission" date="2019-03" db="EMBL/GenBank/DDBJ databases">
        <title>First draft genome of Liparis tanakae, snailfish: a comprehensive survey of snailfish specific genes.</title>
        <authorList>
            <person name="Kim W."/>
            <person name="Song I."/>
            <person name="Jeong J.-H."/>
            <person name="Kim D."/>
            <person name="Kim S."/>
            <person name="Ryu S."/>
            <person name="Song J.Y."/>
            <person name="Lee S.K."/>
        </authorList>
    </citation>
    <scope>NUCLEOTIDE SEQUENCE [LARGE SCALE GENOMIC DNA]</scope>
    <source>
        <tissue evidence="1">Muscle</tissue>
    </source>
</reference>